<comment type="caution">
    <text evidence="1">The sequence shown here is derived from an EMBL/GenBank/DDBJ whole genome shotgun (WGS) entry which is preliminary data.</text>
</comment>
<name>A0ABT7YRT2_9ACTN</name>
<evidence type="ECO:0000313" key="2">
    <source>
        <dbReference type="EMBL" id="MDN3243336.1"/>
    </source>
</evidence>
<proteinExistence type="predicted"/>
<organism evidence="1 3">
    <name type="scientific">Glycomyces tritici</name>
    <dbReference type="NCBI Taxonomy" id="2665176"/>
    <lineage>
        <taxon>Bacteria</taxon>
        <taxon>Bacillati</taxon>
        <taxon>Actinomycetota</taxon>
        <taxon>Actinomycetes</taxon>
        <taxon>Glycomycetales</taxon>
        <taxon>Glycomycetaceae</taxon>
        <taxon>Glycomyces</taxon>
    </lineage>
</organism>
<dbReference type="InterPro" id="IPR045732">
    <property type="entry name" value="DUF6086"/>
</dbReference>
<gene>
    <name evidence="1" type="ORF">QWI33_16420</name>
    <name evidence="2" type="ORF">QWI33_26710</name>
</gene>
<reference evidence="1" key="1">
    <citation type="submission" date="2023-06" db="EMBL/GenBank/DDBJ databases">
        <title>Gycomyces niveus sp.nov., a novel actinomycete isolated from soil in Shouguang.</title>
        <authorList>
            <person name="Yang X."/>
            <person name="Zhao J."/>
        </authorList>
    </citation>
    <scope>NUCLEOTIDE SEQUENCE</scope>
    <source>
        <strain evidence="1">NEAU C2</strain>
    </source>
</reference>
<protein>
    <submittedName>
        <fullName evidence="1">DUF6086 family protein</fullName>
    </submittedName>
</protein>
<evidence type="ECO:0000313" key="3">
    <source>
        <dbReference type="Proteomes" id="UP001171902"/>
    </source>
</evidence>
<dbReference type="EMBL" id="JAUEMJ010000012">
    <property type="protein sequence ID" value="MDN3243336.1"/>
    <property type="molecule type" value="Genomic_DNA"/>
</dbReference>
<dbReference type="Pfam" id="PF19564">
    <property type="entry name" value="DUF6086"/>
    <property type="match status" value="1"/>
</dbReference>
<dbReference type="RefSeq" id="WP_289958222.1">
    <property type="nucleotide sequence ID" value="NZ_JAUEMJ010000004.1"/>
</dbReference>
<evidence type="ECO:0000313" key="1">
    <source>
        <dbReference type="EMBL" id="MDN3241313.1"/>
    </source>
</evidence>
<sequence>MSYIFDVGDETVWSPSLSVGRLYVETTEAMGLSIGVSTGLIAEASDMYELHPQQFPAFVYELGFGSTSKHEVYRSLVRGFVAVSLVMMERGGIGPDVVGAAGQYGAEMALLRNTMPR</sequence>
<accession>A0ABT7YRT2</accession>
<dbReference type="EMBL" id="JAUEMJ010000004">
    <property type="protein sequence ID" value="MDN3241313.1"/>
    <property type="molecule type" value="Genomic_DNA"/>
</dbReference>
<dbReference type="Proteomes" id="UP001171902">
    <property type="component" value="Unassembled WGS sequence"/>
</dbReference>
<keyword evidence="3" id="KW-1185">Reference proteome</keyword>